<protein>
    <submittedName>
        <fullName evidence="4">Polysaccharide deacetylase family protein</fullName>
    </submittedName>
</protein>
<dbReference type="Proteomes" id="UP001056539">
    <property type="component" value="Chromosome"/>
</dbReference>
<evidence type="ECO:0000313" key="5">
    <source>
        <dbReference type="Proteomes" id="UP001056539"/>
    </source>
</evidence>
<evidence type="ECO:0000313" key="4">
    <source>
        <dbReference type="EMBL" id="URA11303.1"/>
    </source>
</evidence>
<feature type="domain" description="NodB homology" evidence="3">
    <location>
        <begin position="73"/>
        <end position="243"/>
    </location>
</feature>
<dbReference type="SUPFAM" id="SSF88713">
    <property type="entry name" value="Glycoside hydrolase/deacetylase"/>
    <property type="match status" value="1"/>
</dbReference>
<dbReference type="PANTHER" id="PTHR34216">
    <property type="match status" value="1"/>
</dbReference>
<dbReference type="Pfam" id="PF01522">
    <property type="entry name" value="Polysacc_deac_1"/>
    <property type="match status" value="1"/>
</dbReference>
<dbReference type="InterPro" id="IPR011330">
    <property type="entry name" value="Glyco_hydro/deAcase_b/a-brl"/>
</dbReference>
<organism evidence="4 5">
    <name type="scientific">Thermospira aquatica</name>
    <dbReference type="NCBI Taxonomy" id="2828656"/>
    <lineage>
        <taxon>Bacteria</taxon>
        <taxon>Pseudomonadati</taxon>
        <taxon>Spirochaetota</taxon>
        <taxon>Spirochaetia</taxon>
        <taxon>Brevinematales</taxon>
        <taxon>Thermospiraceae</taxon>
        <taxon>Thermospira</taxon>
    </lineage>
</organism>
<name>A0AAX3BH45_9SPIR</name>
<dbReference type="KEGG" id="taqu:KDW03_05785"/>
<dbReference type="AlphaFoldDB" id="A0AAX3BH45"/>
<evidence type="ECO:0000256" key="1">
    <source>
        <dbReference type="ARBA" id="ARBA00004613"/>
    </source>
</evidence>
<sequence>MQKYMWFLSLMGLLHAEECSLLILCYHTFSPHLQSPYNFSPDTFSNHILTIQKAWYRFVSWQDVTNNTLTGTKNILITIDDGNTSVRTIEALLDEMGIKPILFIYPAIIGKVPYALTWEDLDRMKAKGWTIGAHGYNHLFINQQLYENDRKAFYREIRYSKQVLEKKTSENIILFGFPFGVYSPLTIEPLRQEGYRYAFTIVRKPALWPPSDPYRIPRYLMTPSMWNHLAKLLTNTNHIALKE</sequence>
<dbReference type="PROSITE" id="PS51677">
    <property type="entry name" value="NODB"/>
    <property type="match status" value="1"/>
</dbReference>
<gene>
    <name evidence="4" type="ORF">KDW03_05785</name>
</gene>
<dbReference type="GO" id="GO:0016810">
    <property type="term" value="F:hydrolase activity, acting on carbon-nitrogen (but not peptide) bonds"/>
    <property type="evidence" value="ECO:0007669"/>
    <property type="project" value="InterPro"/>
</dbReference>
<proteinExistence type="predicted"/>
<dbReference type="GO" id="GO:0005576">
    <property type="term" value="C:extracellular region"/>
    <property type="evidence" value="ECO:0007669"/>
    <property type="project" value="UniProtKB-SubCell"/>
</dbReference>
<evidence type="ECO:0000259" key="3">
    <source>
        <dbReference type="PROSITE" id="PS51677"/>
    </source>
</evidence>
<dbReference type="CDD" id="cd10918">
    <property type="entry name" value="CE4_NodB_like_5s_6s"/>
    <property type="match status" value="1"/>
</dbReference>
<dbReference type="Gene3D" id="3.20.20.370">
    <property type="entry name" value="Glycoside hydrolase/deacetylase"/>
    <property type="match status" value="1"/>
</dbReference>
<dbReference type="InterPro" id="IPR002509">
    <property type="entry name" value="NODB_dom"/>
</dbReference>
<dbReference type="GO" id="GO:0005975">
    <property type="term" value="P:carbohydrate metabolic process"/>
    <property type="evidence" value="ECO:0007669"/>
    <property type="project" value="InterPro"/>
</dbReference>
<evidence type="ECO:0000256" key="2">
    <source>
        <dbReference type="ARBA" id="ARBA00022729"/>
    </source>
</evidence>
<keyword evidence="5" id="KW-1185">Reference proteome</keyword>
<accession>A0AAX3BH45</accession>
<comment type="subcellular location">
    <subcellularLocation>
        <location evidence="1">Secreted</location>
    </subcellularLocation>
</comment>
<dbReference type="PANTHER" id="PTHR34216:SF3">
    <property type="entry name" value="POLY-BETA-1,6-N-ACETYL-D-GLUCOSAMINE N-DEACETYLASE"/>
    <property type="match status" value="1"/>
</dbReference>
<reference evidence="4" key="1">
    <citation type="submission" date="2021-04" db="EMBL/GenBank/DDBJ databases">
        <authorList>
            <person name="Postec A."/>
        </authorList>
    </citation>
    <scope>NUCLEOTIDE SEQUENCE</scope>
    <source>
        <strain evidence="4">F1F22</strain>
    </source>
</reference>
<dbReference type="RefSeq" id="WP_271436435.1">
    <property type="nucleotide sequence ID" value="NZ_CP073355.1"/>
</dbReference>
<dbReference type="InterPro" id="IPR051398">
    <property type="entry name" value="Polysacch_Deacetylase"/>
</dbReference>
<reference evidence="4" key="2">
    <citation type="submission" date="2022-06" db="EMBL/GenBank/DDBJ databases">
        <title>Thermospira aquatica gen. nov., sp. nov.</title>
        <authorList>
            <person name="Ben Ali Gam Z."/>
            <person name="Labat M."/>
        </authorList>
    </citation>
    <scope>NUCLEOTIDE SEQUENCE</scope>
    <source>
        <strain evidence="4">F1F22</strain>
    </source>
</reference>
<keyword evidence="2" id="KW-0732">Signal</keyword>
<dbReference type="EMBL" id="CP073355">
    <property type="protein sequence ID" value="URA11303.1"/>
    <property type="molecule type" value="Genomic_DNA"/>
</dbReference>